<keyword evidence="3" id="KW-1185">Reference proteome</keyword>
<reference evidence="3" key="1">
    <citation type="journal article" date="2019" name="Int. J. Syst. Evol. Microbiol.">
        <title>The Global Catalogue of Microorganisms (GCM) 10K type strain sequencing project: providing services to taxonomists for standard genome sequencing and annotation.</title>
        <authorList>
            <consortium name="The Broad Institute Genomics Platform"/>
            <consortium name="The Broad Institute Genome Sequencing Center for Infectious Disease"/>
            <person name="Wu L."/>
            <person name="Ma J."/>
        </authorList>
    </citation>
    <scope>NUCLEOTIDE SEQUENCE [LARGE SCALE GENOMIC DNA]</scope>
    <source>
        <strain evidence="3">JCM 17924</strain>
    </source>
</reference>
<dbReference type="SUPFAM" id="SSF52317">
    <property type="entry name" value="Class I glutamine amidotransferase-like"/>
    <property type="match status" value="1"/>
</dbReference>
<evidence type="ECO:0000313" key="2">
    <source>
        <dbReference type="EMBL" id="GAA4384925.1"/>
    </source>
</evidence>
<evidence type="ECO:0008006" key="4">
    <source>
        <dbReference type="Google" id="ProtNLM"/>
    </source>
</evidence>
<feature type="transmembrane region" description="Helical" evidence="1">
    <location>
        <begin position="353"/>
        <end position="372"/>
    </location>
</feature>
<dbReference type="Proteomes" id="UP001500454">
    <property type="component" value="Unassembled WGS sequence"/>
</dbReference>
<protein>
    <recommendedName>
        <fullName evidence="4">DUF4350 domain-containing protein</fullName>
    </recommendedName>
</protein>
<keyword evidence="1" id="KW-1133">Transmembrane helix</keyword>
<organism evidence="2 3">
    <name type="scientific">Hymenobacter koreensis</name>
    <dbReference type="NCBI Taxonomy" id="1084523"/>
    <lineage>
        <taxon>Bacteria</taxon>
        <taxon>Pseudomonadati</taxon>
        <taxon>Bacteroidota</taxon>
        <taxon>Cytophagia</taxon>
        <taxon>Cytophagales</taxon>
        <taxon>Hymenobacteraceae</taxon>
        <taxon>Hymenobacter</taxon>
    </lineage>
</organism>
<gene>
    <name evidence="2" type="ORF">GCM10023186_27870</name>
</gene>
<evidence type="ECO:0000256" key="1">
    <source>
        <dbReference type="SAM" id="Phobius"/>
    </source>
</evidence>
<keyword evidence="1" id="KW-0812">Transmembrane</keyword>
<dbReference type="InterPro" id="IPR029062">
    <property type="entry name" value="Class_I_gatase-like"/>
</dbReference>
<evidence type="ECO:0000313" key="3">
    <source>
        <dbReference type="Proteomes" id="UP001500454"/>
    </source>
</evidence>
<name>A0ABP8J4K8_9BACT</name>
<sequence>MELQDDDVRFDNAYYFILKPAGKIAITDIISRQSATLRVYPNEPTFTYTTTNAAAISDSRVANSDLVLLQELPRINAGLRTQLVQFVRRGGKLVITPAADGAAKSDYQQLFADLGLATVRFQVKATPMEPRELAIPSRQHPFFRDVFAEQTRQPDMPKAVPLLTWSRATTDIMTFRDGEAFLSGFSSGRGTVYVFAAPFNASYSTFQDNALFVPVLYRLATMSYEAMHAPAYRLTERAIEFQQGREEEGREAVYKLVSDSATYVPTQQQQGGQLVLQVPTAMQQAGFYALTLNDKPVTTLAFNLDKRESELACYSLAELQQMTAGRSNLHVYDASNAQTLAAQFQQQSIGTSLWRYCLALALLGLLGEVLVLRFGRQQTQAKEAVAA</sequence>
<dbReference type="Gene3D" id="3.40.50.880">
    <property type="match status" value="1"/>
</dbReference>
<proteinExistence type="predicted"/>
<keyword evidence="1" id="KW-0472">Membrane</keyword>
<dbReference type="PANTHER" id="PTHR37464:SF1">
    <property type="entry name" value="BLL2463 PROTEIN"/>
    <property type="match status" value="1"/>
</dbReference>
<dbReference type="PANTHER" id="PTHR37464">
    <property type="entry name" value="BLL2463 PROTEIN"/>
    <property type="match status" value="1"/>
</dbReference>
<accession>A0ABP8J4K8</accession>
<comment type="caution">
    <text evidence="2">The sequence shown here is derived from an EMBL/GenBank/DDBJ whole genome shotgun (WGS) entry which is preliminary data.</text>
</comment>
<dbReference type="EMBL" id="BAABHA010000008">
    <property type="protein sequence ID" value="GAA4384925.1"/>
    <property type="molecule type" value="Genomic_DNA"/>
</dbReference>